<comment type="caution">
    <text evidence="3">The sequence shown here is derived from an EMBL/GenBank/DDBJ whole genome shotgun (WGS) entry which is preliminary data.</text>
</comment>
<dbReference type="EMBL" id="JBBXMP010000081">
    <property type="protein sequence ID" value="KAL0063427.1"/>
    <property type="molecule type" value="Genomic_DNA"/>
</dbReference>
<proteinExistence type="predicted"/>
<name>A0ABR2ZQM2_9AGAR</name>
<feature type="region of interest" description="Disordered" evidence="1">
    <location>
        <begin position="118"/>
        <end position="138"/>
    </location>
</feature>
<dbReference type="Proteomes" id="UP001437256">
    <property type="component" value="Unassembled WGS sequence"/>
</dbReference>
<keyword evidence="4" id="KW-1185">Reference proteome</keyword>
<gene>
    <name evidence="3" type="ORF">AAF712_009631</name>
</gene>
<sequence length="317" mass="33779">MFPQAILSVVFASLALASPSTGTLHARQAPDNVVYVTDANKYCMIFPKDAHTNIGDSEHPGGMTTYCSEAGKYNDAQGTIPNGFWKNVDFQSGISSRGARFAQLTGCIRPELVDRLNPNDAGGQYDSNGGDGGRGNPRDSVCLGMIMPKNLHTDIGDSEHPGGMTTYCSKNARFADVQGTIPDGFWTAVDFQMGVSERTGGRFAQMTGCINPGVLDRLNPGDGGGQYDSSGGREGGGIRGIVFVMGTFNTSLYQHYVQLLEPAASRACIKCCDNLDDCPTKMGMSHIVPVAWLLFQGITLTALEALGSPILALYELI</sequence>
<feature type="signal peptide" evidence="2">
    <location>
        <begin position="1"/>
        <end position="17"/>
    </location>
</feature>
<reference evidence="3 4" key="1">
    <citation type="submission" date="2024-05" db="EMBL/GenBank/DDBJ databases">
        <title>A draft genome resource for the thread blight pathogen Marasmius tenuissimus strain MS-2.</title>
        <authorList>
            <person name="Yulfo-Soto G.E."/>
            <person name="Baruah I.K."/>
            <person name="Amoako-Attah I."/>
            <person name="Bukari Y."/>
            <person name="Meinhardt L.W."/>
            <person name="Bailey B.A."/>
            <person name="Cohen S.P."/>
        </authorList>
    </citation>
    <scope>NUCLEOTIDE SEQUENCE [LARGE SCALE GENOMIC DNA]</scope>
    <source>
        <strain evidence="3 4">MS-2</strain>
    </source>
</reference>
<evidence type="ECO:0000313" key="3">
    <source>
        <dbReference type="EMBL" id="KAL0063427.1"/>
    </source>
</evidence>
<evidence type="ECO:0000256" key="2">
    <source>
        <dbReference type="SAM" id="SignalP"/>
    </source>
</evidence>
<organism evidence="3 4">
    <name type="scientific">Marasmius tenuissimus</name>
    <dbReference type="NCBI Taxonomy" id="585030"/>
    <lineage>
        <taxon>Eukaryota</taxon>
        <taxon>Fungi</taxon>
        <taxon>Dikarya</taxon>
        <taxon>Basidiomycota</taxon>
        <taxon>Agaricomycotina</taxon>
        <taxon>Agaricomycetes</taxon>
        <taxon>Agaricomycetidae</taxon>
        <taxon>Agaricales</taxon>
        <taxon>Marasmiineae</taxon>
        <taxon>Marasmiaceae</taxon>
        <taxon>Marasmius</taxon>
    </lineage>
</organism>
<evidence type="ECO:0000313" key="4">
    <source>
        <dbReference type="Proteomes" id="UP001437256"/>
    </source>
</evidence>
<feature type="chain" id="PRO_5045752220" evidence="2">
    <location>
        <begin position="18"/>
        <end position="317"/>
    </location>
</feature>
<accession>A0ABR2ZQM2</accession>
<keyword evidence="2" id="KW-0732">Signal</keyword>
<protein>
    <submittedName>
        <fullName evidence="3">Uncharacterized protein</fullName>
    </submittedName>
</protein>
<evidence type="ECO:0000256" key="1">
    <source>
        <dbReference type="SAM" id="MobiDB-lite"/>
    </source>
</evidence>